<dbReference type="Proteomes" id="UP000830768">
    <property type="component" value="Chromosome 6"/>
</dbReference>
<dbReference type="EMBL" id="CP090035">
    <property type="protein sequence ID" value="UPK96418.1"/>
    <property type="molecule type" value="Genomic_DNA"/>
</dbReference>
<protein>
    <submittedName>
        <fullName evidence="1">Uncharacterized protein</fullName>
    </submittedName>
</protein>
<keyword evidence="2" id="KW-1185">Reference proteome</keyword>
<proteinExistence type="predicted"/>
<reference evidence="1" key="1">
    <citation type="submission" date="2021-11" db="EMBL/GenBank/DDBJ databases">
        <title>Fusarium solani-melongenae Genome sequencing and assembly.</title>
        <authorList>
            <person name="Xie S."/>
            <person name="Huang L."/>
            <person name="Zhang X."/>
        </authorList>
    </citation>
    <scope>NUCLEOTIDE SEQUENCE</scope>
    <source>
        <strain evidence="1">CRI 24-3</strain>
    </source>
</reference>
<evidence type="ECO:0000313" key="1">
    <source>
        <dbReference type="EMBL" id="UPK96418.1"/>
    </source>
</evidence>
<accession>A0ACD3Z5R4</accession>
<name>A0ACD3Z5R4_FUSSC</name>
<organism evidence="1 2">
    <name type="scientific">Fusarium solani subsp. cucurbitae</name>
    <name type="common">Neocosmosporum cucurbitae</name>
    <dbReference type="NCBI Taxonomy" id="2747967"/>
    <lineage>
        <taxon>Eukaryota</taxon>
        <taxon>Fungi</taxon>
        <taxon>Dikarya</taxon>
        <taxon>Ascomycota</taxon>
        <taxon>Pezizomycotina</taxon>
        <taxon>Sordariomycetes</taxon>
        <taxon>Hypocreomycetidae</taxon>
        <taxon>Hypocreales</taxon>
        <taxon>Nectriaceae</taxon>
        <taxon>Fusarium</taxon>
        <taxon>Fusarium solani species complex</taxon>
    </lineage>
</organism>
<gene>
    <name evidence="1" type="ORF">LCI18_007353</name>
</gene>
<sequence>MARTIRLIEPTGKRRPGSASARNSASLTRQGSAQRHLHATPPQFSQSNGSPTNSLGNLYSKNLLGSAALLLALHPRSALKKNNNTTRRFLENSTLPEPFVYPRRRRPHFLFGCLPKHLLRLLCKMASPRKIRGLEMHPDDKNHFQFRRANEGAVALTYTIPRRHKSRRDLDDSIVQITNLLCQVRKEMTIMAAEGPLSTDALGDLVEEARTMVKGAVFVITRFYHDREEGLRTARQREYALLRQEGLGCFFYRIHHALITIRYDFESHASQILASRDSRIAKLHDALHKVEVQKLALVAQGGTTPY</sequence>
<evidence type="ECO:0000313" key="2">
    <source>
        <dbReference type="Proteomes" id="UP000830768"/>
    </source>
</evidence>